<dbReference type="EMBL" id="ASPP01017927">
    <property type="protein sequence ID" value="ETO16708.1"/>
    <property type="molecule type" value="Genomic_DNA"/>
</dbReference>
<dbReference type="OrthoDB" id="5126881at2759"/>
<accession>X6MRS3</accession>
<protein>
    <submittedName>
        <fullName evidence="3">Methylenetetrahydrofolate dehydrogenase</fullName>
    </submittedName>
</protein>
<dbReference type="Gene3D" id="3.40.50.10860">
    <property type="entry name" value="Leucine Dehydrogenase, chain A, domain 1"/>
    <property type="match status" value="1"/>
</dbReference>
<evidence type="ECO:0000256" key="1">
    <source>
        <dbReference type="SAM" id="MobiDB-lite"/>
    </source>
</evidence>
<organism evidence="3 4">
    <name type="scientific">Reticulomyxa filosa</name>
    <dbReference type="NCBI Taxonomy" id="46433"/>
    <lineage>
        <taxon>Eukaryota</taxon>
        <taxon>Sar</taxon>
        <taxon>Rhizaria</taxon>
        <taxon>Retaria</taxon>
        <taxon>Foraminifera</taxon>
        <taxon>Monothalamids</taxon>
        <taxon>Reticulomyxidae</taxon>
        <taxon>Reticulomyxa</taxon>
    </lineage>
</organism>
<dbReference type="AlphaFoldDB" id="X6MRS3"/>
<dbReference type="GO" id="GO:0004488">
    <property type="term" value="F:methylenetetrahydrofolate dehydrogenase (NADP+) activity"/>
    <property type="evidence" value="ECO:0007669"/>
    <property type="project" value="InterPro"/>
</dbReference>
<dbReference type="Proteomes" id="UP000023152">
    <property type="component" value="Unassembled WGS sequence"/>
</dbReference>
<feature type="region of interest" description="Disordered" evidence="1">
    <location>
        <begin position="1"/>
        <end position="22"/>
    </location>
</feature>
<name>X6MRS3_RETFI</name>
<reference evidence="3 4" key="1">
    <citation type="journal article" date="2013" name="Curr. Biol.">
        <title>The Genome of the Foraminiferan Reticulomyxa filosa.</title>
        <authorList>
            <person name="Glockner G."/>
            <person name="Hulsmann N."/>
            <person name="Schleicher M."/>
            <person name="Noegel A.A."/>
            <person name="Eichinger L."/>
            <person name="Gallinger C."/>
            <person name="Pawlowski J."/>
            <person name="Sierra R."/>
            <person name="Euteneuer U."/>
            <person name="Pillet L."/>
            <person name="Moustafa A."/>
            <person name="Platzer M."/>
            <person name="Groth M."/>
            <person name="Szafranski K."/>
            <person name="Schliwa M."/>
        </authorList>
    </citation>
    <scope>NUCLEOTIDE SEQUENCE [LARGE SCALE GENOMIC DNA]</scope>
</reference>
<evidence type="ECO:0000313" key="4">
    <source>
        <dbReference type="Proteomes" id="UP000023152"/>
    </source>
</evidence>
<evidence type="ECO:0000313" key="3">
    <source>
        <dbReference type="EMBL" id="ETO16708.1"/>
    </source>
</evidence>
<dbReference type="InterPro" id="IPR020630">
    <property type="entry name" value="THF_DH/CycHdrlase_cat_dom"/>
</dbReference>
<comment type="caution">
    <text evidence="3">The sequence shown here is derived from an EMBL/GenBank/DDBJ whole genome shotgun (WGS) entry which is preliminary data.</text>
</comment>
<dbReference type="Pfam" id="PF00763">
    <property type="entry name" value="THF_DHG_CYH"/>
    <property type="match status" value="1"/>
</dbReference>
<evidence type="ECO:0000259" key="2">
    <source>
        <dbReference type="Pfam" id="PF00763"/>
    </source>
</evidence>
<feature type="non-terminal residue" evidence="3">
    <location>
        <position position="120"/>
    </location>
</feature>
<gene>
    <name evidence="3" type="ORF">RFI_20631</name>
</gene>
<keyword evidence="4" id="KW-1185">Reference proteome</keyword>
<dbReference type="InterPro" id="IPR046346">
    <property type="entry name" value="Aminoacid_DH-like_N_sf"/>
</dbReference>
<sequence>MTRGRVWTSREEEEEEEEKEKWGENITKGYSQRNEKPLIVNGKHLAETVFSKVREQVHEFRQQYDRTPGLAVILIDTESRKDSLLYTQLKHKKAQELDMKSFNYCFPVNNDMSYRDILSL</sequence>
<feature type="domain" description="Tetrahydrofolate dehydrogenase/cyclohydrolase catalytic" evidence="2">
    <location>
        <begin position="41"/>
        <end position="109"/>
    </location>
</feature>
<proteinExistence type="predicted"/>
<dbReference type="SUPFAM" id="SSF53223">
    <property type="entry name" value="Aminoacid dehydrogenase-like, N-terminal domain"/>
    <property type="match status" value="1"/>
</dbReference>